<evidence type="ECO:0000313" key="2">
    <source>
        <dbReference type="EMBL" id="NMP03611.1"/>
    </source>
</evidence>
<sequence length="109" mass="12473">MNSEHFELLNQVKNQDETYGFYCDFDNKKVITMSQLISEGYIQGQKQSHDNGVIFSKVQITMRGISAYENFDQKESEWTLPNRLTVLNISVAILGIMVTTIISLYLTKG</sequence>
<keyword evidence="1" id="KW-1133">Transmembrane helix</keyword>
<feature type="transmembrane region" description="Helical" evidence="1">
    <location>
        <begin position="86"/>
        <end position="106"/>
    </location>
</feature>
<proteinExistence type="predicted"/>
<evidence type="ECO:0000313" key="3">
    <source>
        <dbReference type="Proteomes" id="UP000549590"/>
    </source>
</evidence>
<protein>
    <submittedName>
        <fullName evidence="2">Uncharacterized protein</fullName>
    </submittedName>
</protein>
<keyword evidence="1" id="KW-0812">Transmembrane</keyword>
<dbReference type="EMBL" id="JABBYB010000007">
    <property type="protein sequence ID" value="NMP03611.1"/>
    <property type="molecule type" value="Genomic_DNA"/>
</dbReference>
<accession>A0AAP6Y434</accession>
<keyword evidence="1" id="KW-0472">Membrane</keyword>
<organism evidence="2 3">
    <name type="scientific">Pseudoalteromonas arctica</name>
    <dbReference type="NCBI Taxonomy" id="394751"/>
    <lineage>
        <taxon>Bacteria</taxon>
        <taxon>Pseudomonadati</taxon>
        <taxon>Pseudomonadota</taxon>
        <taxon>Gammaproteobacteria</taxon>
        <taxon>Alteromonadales</taxon>
        <taxon>Pseudoalteromonadaceae</taxon>
        <taxon>Pseudoalteromonas</taxon>
    </lineage>
</organism>
<dbReference type="RefSeq" id="WP_169044595.1">
    <property type="nucleotide sequence ID" value="NZ_JABBYB010000007.1"/>
</dbReference>
<gene>
    <name evidence="2" type="ORF">HHE94_12965</name>
</gene>
<name>A0AAP6Y434_9GAMM</name>
<reference evidence="2 3" key="1">
    <citation type="submission" date="2020-04" db="EMBL/GenBank/DDBJ databases">
        <title>Genome sequencing and assembly of Pseudoalteromonas arctica.</title>
        <authorList>
            <person name="Cook G.M."/>
        </authorList>
    </citation>
    <scope>NUCLEOTIDE SEQUENCE [LARGE SCALE GENOMIC DNA]</scope>
    <source>
        <strain evidence="2 3">NEC-BIFX-2020_001</strain>
    </source>
</reference>
<dbReference type="Proteomes" id="UP000549590">
    <property type="component" value="Unassembled WGS sequence"/>
</dbReference>
<evidence type="ECO:0000256" key="1">
    <source>
        <dbReference type="SAM" id="Phobius"/>
    </source>
</evidence>
<dbReference type="AlphaFoldDB" id="A0AAP6Y434"/>
<comment type="caution">
    <text evidence="2">The sequence shown here is derived from an EMBL/GenBank/DDBJ whole genome shotgun (WGS) entry which is preliminary data.</text>
</comment>